<comment type="caution">
    <text evidence="1">The sequence shown here is derived from an EMBL/GenBank/DDBJ whole genome shotgun (WGS) entry which is preliminary data.</text>
</comment>
<keyword evidence="2" id="KW-1185">Reference proteome</keyword>
<reference evidence="1 2" key="1">
    <citation type="journal article" date="1994" name="Int. J. Syst. Bacteriol.">
        <title>Phylogenetic positions of novel aerobic, bacteriochlorophyll a-containing bacteria and description of Roseococcus thiosulfatophilus gen. nov., sp. nov., Erythromicrobium ramosum gen. nov., sp. nov., and Erythrobacter litoralis sp. nov.</title>
        <authorList>
            <person name="Yurkov V."/>
            <person name="Stackebrandt E."/>
            <person name="Holmes A."/>
            <person name="Fuerst J.A."/>
            <person name="Hugenholtz P."/>
            <person name="Golecki J."/>
            <person name="Gad'on N."/>
            <person name="Gorlenko V.M."/>
            <person name="Kompantseva E.I."/>
            <person name="Drews G."/>
        </authorList>
    </citation>
    <scope>NUCLEOTIDE SEQUENCE [LARGE SCALE GENOMIC DNA]</scope>
    <source>
        <strain evidence="1 2">KR-99</strain>
    </source>
</reference>
<sequence length="70" mass="7643">MPSYIVNTQQQANGDHEVHNATTGCPYMPNIANQLSLGVHDTCHGAVARAKQTYWQSNGCFYCCPACHTS</sequence>
<dbReference type="RefSeq" id="WP_181267266.1">
    <property type="nucleotide sequence ID" value="NZ_BAAAGB010000001.1"/>
</dbReference>
<protein>
    <submittedName>
        <fullName evidence="1">Uncharacterized protein</fullName>
    </submittedName>
</protein>
<evidence type="ECO:0000313" key="1">
    <source>
        <dbReference type="EMBL" id="MBA1374441.1"/>
    </source>
</evidence>
<dbReference type="AlphaFoldDB" id="A0A7V8RDF4"/>
<organism evidence="1 2">
    <name type="scientific">Sphingomonas ursincola</name>
    <dbReference type="NCBI Taxonomy" id="56361"/>
    <lineage>
        <taxon>Bacteria</taxon>
        <taxon>Pseudomonadati</taxon>
        <taxon>Pseudomonadota</taxon>
        <taxon>Alphaproteobacteria</taxon>
        <taxon>Sphingomonadales</taxon>
        <taxon>Sphingomonadaceae</taxon>
        <taxon>Sphingomonas</taxon>
    </lineage>
</organism>
<name>A0A7V8RDF4_9SPHN</name>
<dbReference type="EMBL" id="VDES01000002">
    <property type="protein sequence ID" value="MBA1374441.1"/>
    <property type="molecule type" value="Genomic_DNA"/>
</dbReference>
<accession>A0A7V8RDF4</accession>
<evidence type="ECO:0000313" key="2">
    <source>
        <dbReference type="Proteomes" id="UP000589292"/>
    </source>
</evidence>
<dbReference type="Proteomes" id="UP000589292">
    <property type="component" value="Unassembled WGS sequence"/>
</dbReference>
<proteinExistence type="predicted"/>
<gene>
    <name evidence="1" type="ORF">FG486_08830</name>
</gene>